<evidence type="ECO:0000313" key="1">
    <source>
        <dbReference type="EMBL" id="GAA4920783.1"/>
    </source>
</evidence>
<sequence length="238" mass="25428">MRFEGLVDHSSPDPVAEVRARALELGIAVAGLEPQPHLEDWGPCHVVEQHMAGHLAVTFSRSYTLRLPGADHKLDPAVAPPAAPGAPPPGTLEDAPEQLLAALPAWLRKQNDRAHYPGLWNAVETHWTPYPRLAKTLPELLREHILQAILNWQPHYCPGGAPAPAIHEVSEAYPYPGVIVDGSAATGLAVDVGSVALGLGLPLDGGRIMTAVLPNRYLSDIELRFVSTASLTAGQDGH</sequence>
<evidence type="ECO:0008006" key="3">
    <source>
        <dbReference type="Google" id="ProtNLM"/>
    </source>
</evidence>
<organism evidence="1 2">
    <name type="scientific">Nesterenkonia rhizosphaerae</name>
    <dbReference type="NCBI Taxonomy" id="1348272"/>
    <lineage>
        <taxon>Bacteria</taxon>
        <taxon>Bacillati</taxon>
        <taxon>Actinomycetota</taxon>
        <taxon>Actinomycetes</taxon>
        <taxon>Micrococcales</taxon>
        <taxon>Micrococcaceae</taxon>
        <taxon>Nesterenkonia</taxon>
    </lineage>
</organism>
<keyword evidence="2" id="KW-1185">Reference proteome</keyword>
<dbReference type="EMBL" id="BAABLW010000007">
    <property type="protein sequence ID" value="GAA4920783.1"/>
    <property type="molecule type" value="Genomic_DNA"/>
</dbReference>
<accession>A0ABP9G0I5</accession>
<reference evidence="2" key="1">
    <citation type="journal article" date="2019" name="Int. J. Syst. Evol. Microbiol.">
        <title>The Global Catalogue of Microorganisms (GCM) 10K type strain sequencing project: providing services to taxonomists for standard genome sequencing and annotation.</title>
        <authorList>
            <consortium name="The Broad Institute Genomics Platform"/>
            <consortium name="The Broad Institute Genome Sequencing Center for Infectious Disease"/>
            <person name="Wu L."/>
            <person name="Ma J."/>
        </authorList>
    </citation>
    <scope>NUCLEOTIDE SEQUENCE [LARGE SCALE GENOMIC DNA]</scope>
    <source>
        <strain evidence="2">JCM 19129</strain>
    </source>
</reference>
<dbReference type="Proteomes" id="UP001500368">
    <property type="component" value="Unassembled WGS sequence"/>
</dbReference>
<gene>
    <name evidence="1" type="ORF">GCM10025790_16180</name>
</gene>
<comment type="caution">
    <text evidence="1">The sequence shown here is derived from an EMBL/GenBank/DDBJ whole genome shotgun (WGS) entry which is preliminary data.</text>
</comment>
<dbReference type="RefSeq" id="WP_345477542.1">
    <property type="nucleotide sequence ID" value="NZ_BAABLW010000007.1"/>
</dbReference>
<evidence type="ECO:0000313" key="2">
    <source>
        <dbReference type="Proteomes" id="UP001500368"/>
    </source>
</evidence>
<proteinExistence type="predicted"/>
<name>A0ABP9G0I5_9MICC</name>
<protein>
    <recommendedName>
        <fullName evidence="3">Mycothiol-dependent maleylpyruvate isomerase metal-binding domain-containing protein</fullName>
    </recommendedName>
</protein>